<dbReference type="EMBL" id="CP073708">
    <property type="protein sequence ID" value="QUO41681.1"/>
    <property type="molecule type" value="Genomic_DNA"/>
</dbReference>
<dbReference type="AlphaFoldDB" id="A0A7T5EL59"/>
<gene>
    <name evidence="2" type="ORF">JD108_00900</name>
    <name evidence="3" type="ORF">KDJ56_00900</name>
</gene>
<dbReference type="Proteomes" id="UP000677234">
    <property type="component" value="Chromosome"/>
</dbReference>
<name>A0A7T5EL59_9BACL</name>
<evidence type="ECO:0000313" key="2">
    <source>
        <dbReference type="EMBL" id="QQE74598.1"/>
    </source>
</evidence>
<reference evidence="3" key="2">
    <citation type="submission" date="2021-04" db="EMBL/GenBank/DDBJ databases">
        <title>Brevibacillus composti FJAT-54423, complete genome.</title>
        <authorList>
            <person name="Tang R."/>
        </authorList>
    </citation>
    <scope>NUCLEOTIDE SEQUENCE</scope>
    <source>
        <strain evidence="3">FJAT-54424</strain>
    </source>
</reference>
<evidence type="ECO:0000256" key="1">
    <source>
        <dbReference type="SAM" id="SignalP"/>
    </source>
</evidence>
<feature type="chain" id="PRO_5032417551" evidence="1">
    <location>
        <begin position="23"/>
        <end position="279"/>
    </location>
</feature>
<accession>A0A7T5EL59</accession>
<protein>
    <submittedName>
        <fullName evidence="2">Uncharacterized protein</fullName>
    </submittedName>
</protein>
<feature type="signal peptide" evidence="1">
    <location>
        <begin position="1"/>
        <end position="22"/>
    </location>
</feature>
<dbReference type="Proteomes" id="UP000595847">
    <property type="component" value="Chromosome"/>
</dbReference>
<sequence>MKKAIALLFSLSTLTVPGFAYATEATAHLEQKIETKEFSQQQIAEIDQLADRVWVETGGDIDKVKQFYESKGVKHIKRETKMMTSNSLDSSIGVQGGVTNPAYTITMDFYRTSAYYVKVIANVSISSDYTWESTPGSLDKLVVAWDKDIQFRSSDTYNFLTYRGNNKSNFAANEIMTLAKAQPDAIAYSVKDGLINLGTLNGSDFVTKAYCNITLGDPKNAIGTGPWTTYYADYLHTYGSTSTALGWSIGFPSGITVTNSSTTTENYKEYGSYLNQYGP</sequence>
<keyword evidence="5" id="KW-1185">Reference proteome</keyword>
<reference evidence="2 4" key="1">
    <citation type="submission" date="2020-12" db="EMBL/GenBank/DDBJ databases">
        <title>strain FJAT-54423T represents a novel species of the genus Brevibacillus.</title>
        <authorList>
            <person name="Tang R."/>
        </authorList>
    </citation>
    <scope>NUCLEOTIDE SEQUENCE [LARGE SCALE GENOMIC DNA]</scope>
    <source>
        <strain evidence="2 4">FJAT-54423</strain>
    </source>
</reference>
<keyword evidence="1" id="KW-0732">Signal</keyword>
<evidence type="ECO:0000313" key="4">
    <source>
        <dbReference type="Proteomes" id="UP000595847"/>
    </source>
</evidence>
<evidence type="ECO:0000313" key="3">
    <source>
        <dbReference type="EMBL" id="QUO41681.1"/>
    </source>
</evidence>
<dbReference type="RefSeq" id="WP_198828174.1">
    <property type="nucleotide sequence ID" value="NZ_CP066308.1"/>
</dbReference>
<dbReference type="EMBL" id="CP066308">
    <property type="protein sequence ID" value="QQE74598.1"/>
    <property type="molecule type" value="Genomic_DNA"/>
</dbReference>
<evidence type="ECO:0000313" key="5">
    <source>
        <dbReference type="Proteomes" id="UP000677234"/>
    </source>
</evidence>
<dbReference type="KEGG" id="bcop:JD108_00900"/>
<organism evidence="2 4">
    <name type="scientific">Brevibacillus composti</name>
    <dbReference type="NCBI Taxonomy" id="2796470"/>
    <lineage>
        <taxon>Bacteria</taxon>
        <taxon>Bacillati</taxon>
        <taxon>Bacillota</taxon>
        <taxon>Bacilli</taxon>
        <taxon>Bacillales</taxon>
        <taxon>Paenibacillaceae</taxon>
        <taxon>Brevibacillus</taxon>
    </lineage>
</organism>
<proteinExistence type="predicted"/>